<feature type="transmembrane region" description="Helical" evidence="2">
    <location>
        <begin position="254"/>
        <end position="274"/>
    </location>
</feature>
<dbReference type="AlphaFoldDB" id="A0A507AGP3"/>
<organism evidence="5 6">
    <name type="scientific">Thyridium curvatum</name>
    <dbReference type="NCBI Taxonomy" id="1093900"/>
    <lineage>
        <taxon>Eukaryota</taxon>
        <taxon>Fungi</taxon>
        <taxon>Dikarya</taxon>
        <taxon>Ascomycota</taxon>
        <taxon>Pezizomycotina</taxon>
        <taxon>Sordariomycetes</taxon>
        <taxon>Sordariomycetidae</taxon>
        <taxon>Thyridiales</taxon>
        <taxon>Thyridiaceae</taxon>
        <taxon>Thyridium</taxon>
    </lineage>
</organism>
<keyword evidence="6" id="KW-1185">Reference proteome</keyword>
<feature type="signal peptide" evidence="3">
    <location>
        <begin position="1"/>
        <end position="23"/>
    </location>
</feature>
<name>A0A507AGP3_9PEZI</name>
<dbReference type="RefSeq" id="XP_030990676.1">
    <property type="nucleotide sequence ID" value="XM_031144520.1"/>
</dbReference>
<feature type="compositionally biased region" description="Low complexity" evidence="1">
    <location>
        <begin position="41"/>
        <end position="63"/>
    </location>
</feature>
<evidence type="ECO:0000313" key="5">
    <source>
        <dbReference type="EMBL" id="TPX08965.1"/>
    </source>
</evidence>
<feature type="compositionally biased region" description="Basic and acidic residues" evidence="1">
    <location>
        <begin position="64"/>
        <end position="75"/>
    </location>
</feature>
<comment type="caution">
    <text evidence="5">The sequence shown here is derived from an EMBL/GenBank/DDBJ whole genome shotgun (WGS) entry which is preliminary data.</text>
</comment>
<feature type="chain" id="PRO_5021335975" description="DUF7137 domain-containing protein" evidence="3">
    <location>
        <begin position="24"/>
        <end position="280"/>
    </location>
</feature>
<keyword evidence="2" id="KW-0472">Membrane</keyword>
<feature type="domain" description="DUF7137" evidence="4">
    <location>
        <begin position="112"/>
        <end position="241"/>
    </location>
</feature>
<dbReference type="InParanoid" id="A0A507AGP3"/>
<dbReference type="OrthoDB" id="2435509at2759"/>
<protein>
    <recommendedName>
        <fullName evidence="4">DUF7137 domain-containing protein</fullName>
    </recommendedName>
</protein>
<evidence type="ECO:0000313" key="6">
    <source>
        <dbReference type="Proteomes" id="UP000319257"/>
    </source>
</evidence>
<feature type="region of interest" description="Disordered" evidence="1">
    <location>
        <begin position="35"/>
        <end position="110"/>
    </location>
</feature>
<dbReference type="Pfam" id="PF23585">
    <property type="entry name" value="DUF7137"/>
    <property type="match status" value="1"/>
</dbReference>
<proteinExistence type="predicted"/>
<sequence>MKPARSIAQFAFVLASLSGVTSAWPSWLPELDSLVARQDDNGSSSSSNTPQQTPSPSASQSGSKDAKTTGKDADNTHNLNTGAVKTGDKTPNQTGNSTDSHKPDRTMFNPGDPAGAVVMVTPSLAQGMQLYKIDDKVTFGWNYTNLLGTPTAIDVLASCSTASRTYTLTQNMTFATPATFTWDTKDTQDLLTAEYTLIIYDAEAGPSATAEPGYLSTFNSLVFGLYNKRPYTSIADGWQCAICSAAAPSVDSRAVGFAMTMSVLTVLSFTWFVAGVGAGL</sequence>
<evidence type="ECO:0000256" key="3">
    <source>
        <dbReference type="SAM" id="SignalP"/>
    </source>
</evidence>
<evidence type="ECO:0000256" key="1">
    <source>
        <dbReference type="SAM" id="MobiDB-lite"/>
    </source>
</evidence>
<accession>A0A507AGP3</accession>
<keyword evidence="2" id="KW-1133">Transmembrane helix</keyword>
<keyword evidence="2" id="KW-0812">Transmembrane</keyword>
<keyword evidence="3" id="KW-0732">Signal</keyword>
<dbReference type="GeneID" id="41976991"/>
<dbReference type="EMBL" id="SKBQ01000070">
    <property type="protein sequence ID" value="TPX08965.1"/>
    <property type="molecule type" value="Genomic_DNA"/>
</dbReference>
<feature type="compositionally biased region" description="Polar residues" evidence="1">
    <location>
        <begin position="76"/>
        <end position="98"/>
    </location>
</feature>
<evidence type="ECO:0000256" key="2">
    <source>
        <dbReference type="SAM" id="Phobius"/>
    </source>
</evidence>
<dbReference type="InterPro" id="IPR055561">
    <property type="entry name" value="DUF7137"/>
</dbReference>
<gene>
    <name evidence="5" type="ORF">E0L32_009544</name>
</gene>
<dbReference type="PANTHER" id="PTHR42028:SF1">
    <property type="entry name" value="YALI0E30657P"/>
    <property type="match status" value="1"/>
</dbReference>
<reference evidence="5 6" key="1">
    <citation type="submission" date="2019-06" db="EMBL/GenBank/DDBJ databases">
        <title>Draft genome sequence of the filamentous fungus Phialemoniopsis curvata isolated from diesel fuel.</title>
        <authorList>
            <person name="Varaljay V.A."/>
            <person name="Lyon W.J."/>
            <person name="Crouch A.L."/>
            <person name="Drake C.E."/>
            <person name="Hollomon J.M."/>
            <person name="Nadeau L.J."/>
            <person name="Nunn H.S."/>
            <person name="Stevenson B.S."/>
            <person name="Bojanowski C.L."/>
            <person name="Crookes-Goodson W.J."/>
        </authorList>
    </citation>
    <scope>NUCLEOTIDE SEQUENCE [LARGE SCALE GENOMIC DNA]</scope>
    <source>
        <strain evidence="5 6">D216</strain>
    </source>
</reference>
<dbReference type="Proteomes" id="UP000319257">
    <property type="component" value="Unassembled WGS sequence"/>
</dbReference>
<evidence type="ECO:0000259" key="4">
    <source>
        <dbReference type="Pfam" id="PF23585"/>
    </source>
</evidence>
<dbReference type="PANTHER" id="PTHR42028">
    <property type="entry name" value="CHROMOSOME 1, WHOLE GENOME SHOTGUN SEQUENCE"/>
    <property type="match status" value="1"/>
</dbReference>